<dbReference type="GeneID" id="5024311"/>
<accession>A0CK12</accession>
<gene>
    <name evidence="2" type="ORF">GSPATT00000841001</name>
</gene>
<dbReference type="Proteomes" id="UP000000600">
    <property type="component" value="Unassembled WGS sequence"/>
</dbReference>
<dbReference type="RefSeq" id="XP_001438526.1">
    <property type="nucleotide sequence ID" value="XM_001438489.1"/>
</dbReference>
<evidence type="ECO:0000313" key="3">
    <source>
        <dbReference type="Proteomes" id="UP000000600"/>
    </source>
</evidence>
<feature type="transmembrane region" description="Helical" evidence="1">
    <location>
        <begin position="187"/>
        <end position="206"/>
    </location>
</feature>
<dbReference type="OrthoDB" id="303113at2759"/>
<keyword evidence="1" id="KW-1133">Transmembrane helix</keyword>
<evidence type="ECO:0000313" key="2">
    <source>
        <dbReference type="EMBL" id="CAK71129.1"/>
    </source>
</evidence>
<feature type="transmembrane region" description="Helical" evidence="1">
    <location>
        <begin position="107"/>
        <end position="129"/>
    </location>
</feature>
<keyword evidence="1" id="KW-0472">Membrane</keyword>
<organism evidence="2 3">
    <name type="scientific">Paramecium tetraurelia</name>
    <dbReference type="NCBI Taxonomy" id="5888"/>
    <lineage>
        <taxon>Eukaryota</taxon>
        <taxon>Sar</taxon>
        <taxon>Alveolata</taxon>
        <taxon>Ciliophora</taxon>
        <taxon>Intramacronucleata</taxon>
        <taxon>Oligohymenophorea</taxon>
        <taxon>Peniculida</taxon>
        <taxon>Parameciidae</taxon>
        <taxon>Paramecium</taxon>
    </lineage>
</organism>
<feature type="transmembrane region" description="Helical" evidence="1">
    <location>
        <begin position="6"/>
        <end position="28"/>
    </location>
</feature>
<dbReference type="InParanoid" id="A0CK12"/>
<evidence type="ECO:0000256" key="1">
    <source>
        <dbReference type="SAM" id="Phobius"/>
    </source>
</evidence>
<keyword evidence="3" id="KW-1185">Reference proteome</keyword>
<dbReference type="EMBL" id="CT868096">
    <property type="protein sequence ID" value="CAK71129.1"/>
    <property type="molecule type" value="Genomic_DNA"/>
</dbReference>
<dbReference type="AlphaFoldDB" id="A0CK12"/>
<proteinExistence type="predicted"/>
<dbReference type="KEGG" id="ptm:GSPATT00000841001"/>
<name>A0CK12_PARTE</name>
<feature type="transmembrane region" description="Helical" evidence="1">
    <location>
        <begin position="79"/>
        <end position="101"/>
    </location>
</feature>
<dbReference type="HOGENOM" id="CLU_035100_0_0_1"/>
<evidence type="ECO:0008006" key="4">
    <source>
        <dbReference type="Google" id="ProtNLM"/>
    </source>
</evidence>
<protein>
    <recommendedName>
        <fullName evidence="4">Transmembrane protein</fullName>
    </recommendedName>
</protein>
<dbReference type="OMA" id="SCCFIVI"/>
<feature type="transmembrane region" description="Helical" evidence="1">
    <location>
        <begin position="162"/>
        <end position="181"/>
    </location>
</feature>
<reference evidence="2 3" key="1">
    <citation type="journal article" date="2006" name="Nature">
        <title>Global trends of whole-genome duplications revealed by the ciliate Paramecium tetraurelia.</title>
        <authorList>
            <consortium name="Genoscope"/>
            <person name="Aury J.-M."/>
            <person name="Jaillon O."/>
            <person name="Duret L."/>
            <person name="Noel B."/>
            <person name="Jubin C."/>
            <person name="Porcel B.M."/>
            <person name="Segurens B."/>
            <person name="Daubin V."/>
            <person name="Anthouard V."/>
            <person name="Aiach N."/>
            <person name="Arnaiz O."/>
            <person name="Billaut A."/>
            <person name="Beisson J."/>
            <person name="Blanc I."/>
            <person name="Bouhouche K."/>
            <person name="Camara F."/>
            <person name="Duharcourt S."/>
            <person name="Guigo R."/>
            <person name="Gogendeau D."/>
            <person name="Katinka M."/>
            <person name="Keller A.-M."/>
            <person name="Kissmehl R."/>
            <person name="Klotz C."/>
            <person name="Koll F."/>
            <person name="Le Moue A."/>
            <person name="Lepere C."/>
            <person name="Malinsky S."/>
            <person name="Nowacki M."/>
            <person name="Nowak J.K."/>
            <person name="Plattner H."/>
            <person name="Poulain J."/>
            <person name="Ruiz F."/>
            <person name="Serrano V."/>
            <person name="Zagulski M."/>
            <person name="Dessen P."/>
            <person name="Betermier M."/>
            <person name="Weissenbach J."/>
            <person name="Scarpelli C."/>
            <person name="Schachter V."/>
            <person name="Sperling L."/>
            <person name="Meyer E."/>
            <person name="Cohen J."/>
            <person name="Wincker P."/>
        </authorList>
    </citation>
    <scope>NUCLEOTIDE SEQUENCE [LARGE SCALE GENOMIC DNA]</scope>
    <source>
        <strain evidence="2 3">Stock d4-2</strain>
    </source>
</reference>
<sequence length="590" mass="69683">MYAILIPILFLKVFIQLNVQQILFNFLINKSRIRIQRKSNTCSEKGIYSLFFASMRNFHIEKQLYMIFYSIYYFRSQPYFIVILLSCCFIVIFIIFSKFLIDKYPSVINIILPFLQIIMALIQSVDYIFRQSNPTNSYHSNYDWYYGFCACYFHMAIFIQGYLLLSQALIVIGLLLAYILWAYNYSSIYVSLLLSFISVIVGMIAIKYSIENNKRQQFLHNRERKKWFAIIDTVLEQSILVIKLDKQQDQLRIHQMNNITKEILQVNNDNDLRTVLRNLTYSRGSKLTNKENKCTLEKHIRMMLQSNSSSGSAFELRKRGSQDKLINSLICHSNLLGNQFKVQIVNYWTDEQQMVIMATESINNYSQNHEKLELNLKNRLITSLAQHCLSVYFKEKDDRFAKLQCMNYFVSLNILQNPNIINGTPNKKYHKDKLIQLIKSVFGSQLTIINKLKIENLHIDLNSVLLIFISLFQFREKNEGHIKISSKINEDKVESIHFTLMQFTQLIIPQIRAYFSKPLFFFNDQDKFAITSHLQSNLLHLDKKLNYQDPLKATTLIIMKFILWHYGCNTQIKVKQKNNLTYFSFSLLNQ</sequence>
<keyword evidence="1" id="KW-0812">Transmembrane</keyword>